<dbReference type="Proteomes" id="UP000663836">
    <property type="component" value="Unassembled WGS sequence"/>
</dbReference>
<accession>A0A813T4T4</accession>
<dbReference type="EMBL" id="CAJNOT010000052">
    <property type="protein sequence ID" value="CAF0805426.1"/>
    <property type="molecule type" value="Genomic_DNA"/>
</dbReference>
<keyword evidence="1" id="KW-1133">Transmembrane helix</keyword>
<dbReference type="AlphaFoldDB" id="A0A813T4T4"/>
<keyword evidence="1" id="KW-0472">Membrane</keyword>
<dbReference type="Proteomes" id="UP000663864">
    <property type="component" value="Unassembled WGS sequence"/>
</dbReference>
<dbReference type="EMBL" id="CAJOBD010000200">
    <property type="protein sequence ID" value="CAF3611672.1"/>
    <property type="molecule type" value="Genomic_DNA"/>
</dbReference>
<evidence type="ECO:0000313" key="4">
    <source>
        <dbReference type="Proteomes" id="UP000663864"/>
    </source>
</evidence>
<evidence type="ECO:0000313" key="2">
    <source>
        <dbReference type="EMBL" id="CAF0805426.1"/>
    </source>
</evidence>
<proteinExistence type="predicted"/>
<gene>
    <name evidence="3" type="ORF">JBS370_LOCUS4323</name>
    <name evidence="2" type="ORF">ZHD862_LOCUS2636</name>
</gene>
<protein>
    <submittedName>
        <fullName evidence="2">Uncharacterized protein</fullName>
    </submittedName>
</protein>
<evidence type="ECO:0000256" key="1">
    <source>
        <dbReference type="SAM" id="Phobius"/>
    </source>
</evidence>
<dbReference type="Gene3D" id="3.40.50.11350">
    <property type="match status" value="1"/>
</dbReference>
<comment type="caution">
    <text evidence="2">The sequence shown here is derived from an EMBL/GenBank/DDBJ whole genome shotgun (WGS) entry which is preliminary data.</text>
</comment>
<organism evidence="2 4">
    <name type="scientific">Rotaria sordida</name>
    <dbReference type="NCBI Taxonomy" id="392033"/>
    <lineage>
        <taxon>Eukaryota</taxon>
        <taxon>Metazoa</taxon>
        <taxon>Spiralia</taxon>
        <taxon>Gnathifera</taxon>
        <taxon>Rotifera</taxon>
        <taxon>Eurotatoria</taxon>
        <taxon>Bdelloidea</taxon>
        <taxon>Philodinida</taxon>
        <taxon>Philodinidae</taxon>
        <taxon>Rotaria</taxon>
    </lineage>
</organism>
<feature type="transmembrane region" description="Helical" evidence="1">
    <location>
        <begin position="20"/>
        <end position="38"/>
    </location>
</feature>
<name>A0A813T4T4_9BILA</name>
<reference evidence="2" key="1">
    <citation type="submission" date="2021-02" db="EMBL/GenBank/DDBJ databases">
        <authorList>
            <person name="Nowell W R."/>
        </authorList>
    </citation>
    <scope>NUCLEOTIDE SEQUENCE</scope>
</reference>
<evidence type="ECO:0000313" key="3">
    <source>
        <dbReference type="EMBL" id="CAF3611672.1"/>
    </source>
</evidence>
<sequence length="425" mass="50515">MKFFRIIFRSLYHRRRRKFYLCLLMFIILIVSPYTYYWCIPINSYNNDIEIFEKQIGEFRKQTRNNDLEKNHPIFLKYIKDPYNINVWGIINESNRKYQQNKNKYLIYSCPFMCGGWGDRTRKIVASFLLSLALNRTFIIDMTWPCSIERILTSNFISWSISSHSHIRNISSSINITSLSSKNYKILKSYHEQYSVLYIQTNNIAYFDIVARYPEFYKSLFNRFRLKQEHIHIIALYPLFYELLIKLKPHLQEKLDRLNLNNYPLDTNIDNGPLLCGHLRIGRNPSNPKDVVFPHRERMNITVLKFLLSRPGRVFITTDSGEVQQLARKLFSLKNNEPSRLIEINGTIAHIDRDWNYLGCASLEKTILDFHALSHCDLAVISKSSFGHLAVMRRIYPYNELYLYCDGIKKINNSNDYNKYKYSTC</sequence>
<keyword evidence="1" id="KW-0812">Transmembrane</keyword>